<dbReference type="Gene3D" id="3.20.20.10">
    <property type="entry name" value="Alanine racemase"/>
    <property type="match status" value="1"/>
</dbReference>
<dbReference type="InterPro" id="IPR029066">
    <property type="entry name" value="PLP-binding_barrel"/>
</dbReference>
<dbReference type="SUPFAM" id="SSF50621">
    <property type="entry name" value="Alanine racemase C-terminal domain-like"/>
    <property type="match status" value="1"/>
</dbReference>
<evidence type="ECO:0000256" key="5">
    <source>
        <dbReference type="PIRSR" id="PIRSR600183-50"/>
    </source>
</evidence>
<dbReference type="EMBL" id="JATAAI010000002">
    <property type="protein sequence ID" value="KAK1748003.1"/>
    <property type="molecule type" value="Genomic_DNA"/>
</dbReference>
<dbReference type="CDD" id="cd06828">
    <property type="entry name" value="PLPDE_III_DapDC"/>
    <property type="match status" value="1"/>
</dbReference>
<dbReference type="PRINTS" id="PR01179">
    <property type="entry name" value="ODADCRBXLASE"/>
</dbReference>
<dbReference type="Pfam" id="PF02784">
    <property type="entry name" value="Orn_Arg_deC_N"/>
    <property type="match status" value="1"/>
</dbReference>
<dbReference type="GO" id="GO:0009089">
    <property type="term" value="P:lysine biosynthetic process via diaminopimelate"/>
    <property type="evidence" value="ECO:0007669"/>
    <property type="project" value="InterPro"/>
</dbReference>
<feature type="active site" description="Proton donor" evidence="5">
    <location>
        <position position="428"/>
    </location>
</feature>
<accession>A0AAD9DJR1</accession>
<name>A0AAD9DJR1_9STRA</name>
<gene>
    <name evidence="7" type="ORF">QTG54_001966</name>
</gene>
<keyword evidence="8" id="KW-1185">Reference proteome</keyword>
<protein>
    <submittedName>
        <fullName evidence="7">Diaminopimelate decarboxylase</fullName>
        <ecNumber evidence="7">4.1.1.20</ecNumber>
    </submittedName>
</protein>
<keyword evidence="3 5" id="KW-0663">Pyridoxal phosphate</keyword>
<dbReference type="InterPro" id="IPR000183">
    <property type="entry name" value="Orn/DAP/Arg_de-COase"/>
</dbReference>
<feature type="modified residue" description="N6-(pyridoxal phosphate)lysine" evidence="5">
    <location>
        <position position="128"/>
    </location>
</feature>
<sequence>MLAQHNLHLHHRIRFFLITDTVVTYHTYISINLSNMKASRASLAILMAIASSASAFAPTKFNTPSSTLLRATPATSSNFLTPELAQSCIDVAGGTPLYAYSLDSLAKSADACLAFPNAYGLTVRYAMKACPNGTILKYFLSRGICIDASSGYEVRRAMDMGVPAEKISLSSQELPTDFEELVKLGVKINCCSISQLERFGEAFANTSQKVGVRVNPGVGSGGFSSSTTGFSKTNVGGPSSSFGIWHEFVTDGTVPAIVEKYGLEVERIHTHIGSGSDPAIWQQTAKLSLSFCAIWDTVTSLNLGGGYKVGRNPDEKTTDLIEIGSPVADAFKDFAKEHGRELKMEIEPGTYLVANAGALVTKIQDKVSTKSSSSDDGHIFLKMDAGMTDVLRPSLYGAIHPITILPGSGKSEDIGTDVESVVVVGHCCESGDLMTPKPGEPEALEERPLRTAELGDIAVMDGSGAYCAGMSTKNYNSFPESPEVLVTADGEVHLIRKRQDPKQIYENECDVPDGVF</sequence>
<dbReference type="GO" id="GO:0008836">
    <property type="term" value="F:diaminopimelate decarboxylase activity"/>
    <property type="evidence" value="ECO:0007669"/>
    <property type="project" value="UniProtKB-EC"/>
</dbReference>
<dbReference type="Gene3D" id="2.40.37.10">
    <property type="entry name" value="Lyase, Ornithine Decarboxylase, Chain A, domain 1"/>
    <property type="match status" value="1"/>
</dbReference>
<evidence type="ECO:0000256" key="2">
    <source>
        <dbReference type="ARBA" id="ARBA00022793"/>
    </source>
</evidence>
<dbReference type="InterPro" id="IPR002986">
    <property type="entry name" value="DAP_deCOOHase_LysA"/>
</dbReference>
<evidence type="ECO:0000256" key="4">
    <source>
        <dbReference type="ARBA" id="ARBA00023239"/>
    </source>
</evidence>
<dbReference type="SUPFAM" id="SSF51419">
    <property type="entry name" value="PLP-binding barrel"/>
    <property type="match status" value="1"/>
</dbReference>
<reference evidence="7" key="1">
    <citation type="submission" date="2023-06" db="EMBL/GenBank/DDBJ databases">
        <title>Survivors Of The Sea: Transcriptome response of Skeletonema marinoi to long-term dormancy.</title>
        <authorList>
            <person name="Pinder M.I.M."/>
            <person name="Kourtchenko O."/>
            <person name="Robertson E.K."/>
            <person name="Larsson T."/>
            <person name="Maumus F."/>
            <person name="Osuna-Cruz C.M."/>
            <person name="Vancaester E."/>
            <person name="Stenow R."/>
            <person name="Vandepoele K."/>
            <person name="Ploug H."/>
            <person name="Bruchert V."/>
            <person name="Godhe A."/>
            <person name="Topel M."/>
        </authorList>
    </citation>
    <scope>NUCLEOTIDE SEQUENCE</scope>
    <source>
        <strain evidence="7">R05AC</strain>
    </source>
</reference>
<evidence type="ECO:0000313" key="7">
    <source>
        <dbReference type="EMBL" id="KAK1748003.1"/>
    </source>
</evidence>
<comment type="cofactor">
    <cofactor evidence="1 5">
        <name>pyridoxal 5'-phosphate</name>
        <dbReference type="ChEBI" id="CHEBI:597326"/>
    </cofactor>
</comment>
<dbReference type="EC" id="4.1.1.20" evidence="7"/>
<dbReference type="PANTHER" id="PTHR43727:SF2">
    <property type="entry name" value="GROUP IV DECARBOXYLASE"/>
    <property type="match status" value="1"/>
</dbReference>
<keyword evidence="4 7" id="KW-0456">Lyase</keyword>
<dbReference type="Proteomes" id="UP001224775">
    <property type="component" value="Unassembled WGS sequence"/>
</dbReference>
<evidence type="ECO:0000259" key="6">
    <source>
        <dbReference type="Pfam" id="PF02784"/>
    </source>
</evidence>
<dbReference type="InterPro" id="IPR022644">
    <property type="entry name" value="De-COase2_N"/>
</dbReference>
<dbReference type="InterPro" id="IPR009006">
    <property type="entry name" value="Ala_racemase/Decarboxylase_C"/>
</dbReference>
<evidence type="ECO:0000256" key="1">
    <source>
        <dbReference type="ARBA" id="ARBA00001933"/>
    </source>
</evidence>
<dbReference type="AlphaFoldDB" id="A0AAD9DJR1"/>
<evidence type="ECO:0000256" key="3">
    <source>
        <dbReference type="ARBA" id="ARBA00022898"/>
    </source>
</evidence>
<dbReference type="PANTHER" id="PTHR43727">
    <property type="entry name" value="DIAMINOPIMELATE DECARBOXYLASE"/>
    <property type="match status" value="1"/>
</dbReference>
<proteinExistence type="predicted"/>
<feature type="domain" description="Orn/DAP/Arg decarboxylase 2 N-terminal" evidence="6">
    <location>
        <begin position="115"/>
        <end position="354"/>
    </location>
</feature>
<evidence type="ECO:0000313" key="8">
    <source>
        <dbReference type="Proteomes" id="UP001224775"/>
    </source>
</evidence>
<comment type="caution">
    <text evidence="7">The sequence shown here is derived from an EMBL/GenBank/DDBJ whole genome shotgun (WGS) entry which is preliminary data.</text>
</comment>
<dbReference type="PRINTS" id="PR01181">
    <property type="entry name" value="DAPDCRBXLASE"/>
</dbReference>
<organism evidence="7 8">
    <name type="scientific">Skeletonema marinoi</name>
    <dbReference type="NCBI Taxonomy" id="267567"/>
    <lineage>
        <taxon>Eukaryota</taxon>
        <taxon>Sar</taxon>
        <taxon>Stramenopiles</taxon>
        <taxon>Ochrophyta</taxon>
        <taxon>Bacillariophyta</taxon>
        <taxon>Coscinodiscophyceae</taxon>
        <taxon>Thalassiosirophycidae</taxon>
        <taxon>Thalassiosirales</taxon>
        <taxon>Skeletonemataceae</taxon>
        <taxon>Skeletonema</taxon>
        <taxon>Skeletonema marinoi-dohrnii complex</taxon>
    </lineage>
</organism>
<keyword evidence="2" id="KW-0210">Decarboxylase</keyword>